<dbReference type="Proteomes" id="UP000271098">
    <property type="component" value="Unassembled WGS sequence"/>
</dbReference>
<reference evidence="3" key="1">
    <citation type="submission" date="2016-06" db="UniProtKB">
        <authorList>
            <consortium name="WormBaseParasite"/>
        </authorList>
    </citation>
    <scope>IDENTIFICATION</scope>
</reference>
<evidence type="ECO:0000313" key="3">
    <source>
        <dbReference type="WBParaSite" id="GPUH_0000007201-mRNA-1"/>
    </source>
</evidence>
<protein>
    <submittedName>
        <fullName evidence="3">Secreted protein</fullName>
    </submittedName>
</protein>
<reference evidence="1 2" key="2">
    <citation type="submission" date="2018-11" db="EMBL/GenBank/DDBJ databases">
        <authorList>
            <consortium name="Pathogen Informatics"/>
        </authorList>
    </citation>
    <scope>NUCLEOTIDE SEQUENCE [LARGE SCALE GENOMIC DNA]</scope>
</reference>
<proteinExistence type="predicted"/>
<sequence length="46" mass="5201">MFSVLALVWIIASQCQTKMSMLQLLAGAQLARMRLVFYLLLTVKIS</sequence>
<organism evidence="3">
    <name type="scientific">Gongylonema pulchrum</name>
    <dbReference type="NCBI Taxonomy" id="637853"/>
    <lineage>
        <taxon>Eukaryota</taxon>
        <taxon>Metazoa</taxon>
        <taxon>Ecdysozoa</taxon>
        <taxon>Nematoda</taxon>
        <taxon>Chromadorea</taxon>
        <taxon>Rhabditida</taxon>
        <taxon>Spirurina</taxon>
        <taxon>Spiruromorpha</taxon>
        <taxon>Spiruroidea</taxon>
        <taxon>Gongylonematidae</taxon>
        <taxon>Gongylonema</taxon>
    </lineage>
</organism>
<gene>
    <name evidence="1" type="ORF">GPUH_LOCUS73</name>
</gene>
<evidence type="ECO:0000313" key="2">
    <source>
        <dbReference type="Proteomes" id="UP000271098"/>
    </source>
</evidence>
<dbReference type="WBParaSite" id="GPUH_0000007201-mRNA-1">
    <property type="protein sequence ID" value="GPUH_0000007201-mRNA-1"/>
    <property type="gene ID" value="GPUH_0000007201"/>
</dbReference>
<dbReference type="EMBL" id="UYRT01000047">
    <property type="protein sequence ID" value="VDK27260.1"/>
    <property type="molecule type" value="Genomic_DNA"/>
</dbReference>
<name>A0A183CUD2_9BILA</name>
<keyword evidence="2" id="KW-1185">Reference proteome</keyword>
<accession>A0A183CUD2</accession>
<dbReference type="AlphaFoldDB" id="A0A183CUD2"/>
<evidence type="ECO:0000313" key="1">
    <source>
        <dbReference type="EMBL" id="VDK27260.1"/>
    </source>
</evidence>